<evidence type="ECO:0000313" key="1">
    <source>
        <dbReference type="EMBL" id="MFC7345964.1"/>
    </source>
</evidence>
<protein>
    <submittedName>
        <fullName evidence="1">Uncharacterized protein</fullName>
    </submittedName>
</protein>
<proteinExistence type="predicted"/>
<comment type="caution">
    <text evidence="1">The sequence shown here is derived from an EMBL/GenBank/DDBJ whole genome shotgun (WGS) entry which is preliminary data.</text>
</comment>
<organism evidence="1 2">
    <name type="scientific">Chryseobacterium zhengzhouense</name>
    <dbReference type="NCBI Taxonomy" id="1636086"/>
    <lineage>
        <taxon>Bacteria</taxon>
        <taxon>Pseudomonadati</taxon>
        <taxon>Bacteroidota</taxon>
        <taxon>Flavobacteriia</taxon>
        <taxon>Flavobacteriales</taxon>
        <taxon>Weeksellaceae</taxon>
        <taxon>Chryseobacterium group</taxon>
        <taxon>Chryseobacterium</taxon>
    </lineage>
</organism>
<dbReference type="RefSeq" id="WP_378174360.1">
    <property type="nucleotide sequence ID" value="NZ_JBHTCR010000002.1"/>
</dbReference>
<name>A0ABW2LXI5_9FLAO</name>
<dbReference type="Proteomes" id="UP001596550">
    <property type="component" value="Unassembled WGS sequence"/>
</dbReference>
<reference evidence="2" key="1">
    <citation type="journal article" date="2019" name="Int. J. Syst. Evol. Microbiol.">
        <title>The Global Catalogue of Microorganisms (GCM) 10K type strain sequencing project: providing services to taxonomists for standard genome sequencing and annotation.</title>
        <authorList>
            <consortium name="The Broad Institute Genomics Platform"/>
            <consortium name="The Broad Institute Genome Sequencing Center for Infectious Disease"/>
            <person name="Wu L."/>
            <person name="Ma J."/>
        </authorList>
    </citation>
    <scope>NUCLEOTIDE SEQUENCE [LARGE SCALE GENOMIC DNA]</scope>
    <source>
        <strain evidence="2">CCUG 54781</strain>
    </source>
</reference>
<dbReference type="InterPro" id="IPR027417">
    <property type="entry name" value="P-loop_NTPase"/>
</dbReference>
<dbReference type="EMBL" id="JBHTCR010000002">
    <property type="protein sequence ID" value="MFC7345964.1"/>
    <property type="molecule type" value="Genomic_DNA"/>
</dbReference>
<evidence type="ECO:0000313" key="2">
    <source>
        <dbReference type="Proteomes" id="UP001596550"/>
    </source>
</evidence>
<accession>A0ABW2LXI5</accession>
<dbReference type="Gene3D" id="3.20.20.80">
    <property type="entry name" value="Glycosidases"/>
    <property type="match status" value="1"/>
</dbReference>
<gene>
    <name evidence="1" type="ORF">ACFQO9_04435</name>
</gene>
<dbReference type="Gene3D" id="3.40.50.300">
    <property type="entry name" value="P-loop containing nucleotide triphosphate hydrolases"/>
    <property type="match status" value="1"/>
</dbReference>
<sequence length="572" mass="66070">MASNRIFDKPNGTYKGEAEYQYVNSIGMAVEVIDPTSLYIVGGRATGKTTQIIARRSVRVIKGMPGAYFAFTGDYYTNLLSNTIPSMIKGWNDMGLKEGVHYVTNERPPANFAKPYKKPLSYKHTISWYNGCFFKLASMDIISSMAGDSYQHAFGDEVKYQDKNKLDKLLPAVRGEKMRFGHSHYYLGKTFTTDMPNVLNTNEYDWILDQEKNMDPEQIKTIVQASLIVNEIRKALVKAYYKRDELEYSRQKKSLQRWNQRLAKVRINSTLFAMVSTFANADILQLDYFKGQLKSLGPEQFRPAILTMKHEVKQGEKFYPYLSARHFYDDGLLLDFCHKFGFGEPIVMTSDGLKYINKRQKLEAGADFGDMISLVTGQEQGWLQRILKDFHTLEQHESAIAEIFRDFYGNHLNKTLDLYYDRSGNANAKTKRDWANGLKNAIESQNHKLKVKWTVNLMSVGQPTIYQEEEFNMMKAIMSETNSKLPKLAIDLFQCKHLKSSMEVAKQIIKPDRFGVNRIHKNKTSESLPMERRPMWSTNMSDAFKYYICRPKYMSIMKNVYTSERSHAPTSH</sequence>
<keyword evidence="2" id="KW-1185">Reference proteome</keyword>